<dbReference type="Gene3D" id="1.20.1250.20">
    <property type="entry name" value="MFS general substrate transporter like domains"/>
    <property type="match status" value="2"/>
</dbReference>
<dbReference type="InterPro" id="IPR039309">
    <property type="entry name" value="BT1"/>
</dbReference>
<keyword evidence="3" id="KW-0813">Transport</keyword>
<evidence type="ECO:0000313" key="8">
    <source>
        <dbReference type="EMBL" id="HJG88708.1"/>
    </source>
</evidence>
<keyword evidence="5 7" id="KW-1133">Transmembrane helix</keyword>
<evidence type="ECO:0000256" key="2">
    <source>
        <dbReference type="ARBA" id="ARBA00007015"/>
    </source>
</evidence>
<dbReference type="InterPro" id="IPR036259">
    <property type="entry name" value="MFS_trans_sf"/>
</dbReference>
<feature type="transmembrane region" description="Helical" evidence="7">
    <location>
        <begin position="493"/>
        <end position="513"/>
    </location>
</feature>
<gene>
    <name evidence="8" type="ORF">K8U91_04425</name>
</gene>
<dbReference type="PANTHER" id="PTHR12778:SF10">
    <property type="entry name" value="MAJOR FACILITATOR SUPERFAMILY DOMAIN-CONTAINING PROTEIN 3"/>
    <property type="match status" value="1"/>
</dbReference>
<feature type="transmembrane region" description="Helical" evidence="7">
    <location>
        <begin position="555"/>
        <end position="575"/>
    </location>
</feature>
<dbReference type="Proteomes" id="UP000757103">
    <property type="component" value="Unassembled WGS sequence"/>
</dbReference>
<dbReference type="AlphaFoldDB" id="A0A921MQC8"/>
<feature type="transmembrane region" description="Helical" evidence="7">
    <location>
        <begin position="12"/>
        <end position="35"/>
    </location>
</feature>
<comment type="similarity">
    <text evidence="2">Belongs to the major facilitator superfamily. Folate-biopterin transporter (TC 2.A.71) family.</text>
</comment>
<evidence type="ECO:0000313" key="9">
    <source>
        <dbReference type="Proteomes" id="UP000757103"/>
    </source>
</evidence>
<evidence type="ECO:0000256" key="7">
    <source>
        <dbReference type="SAM" id="Phobius"/>
    </source>
</evidence>
<evidence type="ECO:0000256" key="1">
    <source>
        <dbReference type="ARBA" id="ARBA00004141"/>
    </source>
</evidence>
<organism evidence="8 9">
    <name type="scientific">Barnesiella viscericola</name>
    <dbReference type="NCBI Taxonomy" id="397865"/>
    <lineage>
        <taxon>Bacteria</taxon>
        <taxon>Pseudomonadati</taxon>
        <taxon>Bacteroidota</taxon>
        <taxon>Bacteroidia</taxon>
        <taxon>Bacteroidales</taxon>
        <taxon>Barnesiellaceae</taxon>
        <taxon>Barnesiella</taxon>
    </lineage>
</organism>
<dbReference type="EMBL" id="DYUD01000014">
    <property type="protein sequence ID" value="HJG88708.1"/>
    <property type="molecule type" value="Genomic_DNA"/>
</dbReference>
<accession>A0A921MQC8</accession>
<feature type="transmembrane region" description="Helical" evidence="7">
    <location>
        <begin position="587"/>
        <end position="605"/>
    </location>
</feature>
<feature type="transmembrane region" description="Helical" evidence="7">
    <location>
        <begin position="462"/>
        <end position="486"/>
    </location>
</feature>
<evidence type="ECO:0000256" key="4">
    <source>
        <dbReference type="ARBA" id="ARBA00022692"/>
    </source>
</evidence>
<feature type="transmembrane region" description="Helical" evidence="7">
    <location>
        <begin position="102"/>
        <end position="126"/>
    </location>
</feature>
<comment type="caution">
    <text evidence="8">The sequence shown here is derived from an EMBL/GenBank/DDBJ whole genome shotgun (WGS) entry which is preliminary data.</text>
</comment>
<feature type="transmembrane region" description="Helical" evidence="7">
    <location>
        <begin position="362"/>
        <end position="382"/>
    </location>
</feature>
<name>A0A921MQC8_9BACT</name>
<proteinExistence type="inferred from homology"/>
<reference evidence="8" key="2">
    <citation type="submission" date="2021-09" db="EMBL/GenBank/DDBJ databases">
        <authorList>
            <person name="Gilroy R."/>
        </authorList>
    </citation>
    <scope>NUCLEOTIDE SEQUENCE</scope>
    <source>
        <strain evidence="8">CHK121-7720</strain>
    </source>
</reference>
<evidence type="ECO:0000256" key="3">
    <source>
        <dbReference type="ARBA" id="ARBA00022448"/>
    </source>
</evidence>
<keyword evidence="4 7" id="KW-0812">Transmembrane</keyword>
<reference evidence="8" key="1">
    <citation type="journal article" date="2021" name="PeerJ">
        <title>Extensive microbial diversity within the chicken gut microbiome revealed by metagenomics and culture.</title>
        <authorList>
            <person name="Gilroy R."/>
            <person name="Ravi A."/>
            <person name="Getino M."/>
            <person name="Pursley I."/>
            <person name="Horton D.L."/>
            <person name="Alikhan N.F."/>
            <person name="Baker D."/>
            <person name="Gharbi K."/>
            <person name="Hall N."/>
            <person name="Watson M."/>
            <person name="Adriaenssens E.M."/>
            <person name="Foster-Nyarko E."/>
            <person name="Jarju S."/>
            <person name="Secka A."/>
            <person name="Antonio M."/>
            <person name="Oren A."/>
            <person name="Chaudhuri R.R."/>
            <person name="La Ragione R."/>
            <person name="Hildebrand F."/>
            <person name="Pallen M.J."/>
        </authorList>
    </citation>
    <scope>NUCLEOTIDE SEQUENCE</scope>
    <source>
        <strain evidence="8">CHK121-7720</strain>
    </source>
</reference>
<keyword evidence="6 7" id="KW-0472">Membrane</keyword>
<comment type="subcellular location">
    <subcellularLocation>
        <location evidence="1">Membrane</location>
        <topology evidence="1">Multi-pass membrane protein</topology>
    </subcellularLocation>
</comment>
<dbReference type="SUPFAM" id="SSF103473">
    <property type="entry name" value="MFS general substrate transporter"/>
    <property type="match status" value="2"/>
</dbReference>
<protein>
    <submittedName>
        <fullName evidence="8">MFS transporter</fullName>
    </submittedName>
</protein>
<dbReference type="Pfam" id="PF03092">
    <property type="entry name" value="BT1"/>
    <property type="match status" value="1"/>
</dbReference>
<dbReference type="InterPro" id="IPR004752">
    <property type="entry name" value="AmpG_permease/AT-1"/>
</dbReference>
<feature type="transmembrane region" description="Helical" evidence="7">
    <location>
        <begin position="519"/>
        <end position="543"/>
    </location>
</feature>
<sequence>MHTHSSKNTSPWGWVPTLYFAQGLPYVAVMTISVIMYKRLGISNTDIALYTSWLYLPWVIKPFWSPFVDLLKTKRWWVIAMQMLVGAGLAGIAFTLPAPHFFQITLAIFWLVAFSSATHDIAADGFYMLALDSHRQAMYVGIRSTFYRVATIAGQGLLVILAGWLESSTGLTPLTLDVQAGPQYASETALPSTLHTTDTGTGKMHFTAIPAVLEISTEADPARVDSVSAWVTRQNIANGFAVAAPTASAATTAAGNNAPSLNRFEHFIRETFGEKREASHHPLSGNIGVVRVCLSQKPDPGETVVLNTVFQRGDRSIFITQGERLEFTEANWDKPAYIAIQTDPKLRQASTASFEGTSGQIALAWSITFFVLAGFFIAIGLYHKYILPRPAADRAVCRATASNIFREFLATFVSFFRKKQIGIALLFMLLYRLPEAQLVKLINPFLLDPREMGGLGLTTGQVGLVYGTIGILGLTLGGIIGGIVAAKGGLRRWLWPMAWSISLTCATFVYLSYVQPDSLWIINLCVFIEQFGYGFGFTAYMLYLIYFSEGEHSTAHYAICTAFMALGMMLPGMAAGWLQELIGYKHFFNWVMICCVATIAVCAFLKIDPDYGRKKTDVR</sequence>
<feature type="transmembrane region" description="Helical" evidence="7">
    <location>
        <begin position="76"/>
        <end position="96"/>
    </location>
</feature>
<dbReference type="GO" id="GO:0016020">
    <property type="term" value="C:membrane"/>
    <property type="evidence" value="ECO:0007669"/>
    <property type="project" value="UniProtKB-SubCell"/>
</dbReference>
<evidence type="ECO:0000256" key="5">
    <source>
        <dbReference type="ARBA" id="ARBA00022989"/>
    </source>
</evidence>
<dbReference type="PANTHER" id="PTHR12778">
    <property type="entry name" value="SOLUTE CARRIER FAMILY 33 ACETYL-COA TRANSPORTER -RELATED"/>
    <property type="match status" value="1"/>
</dbReference>
<evidence type="ECO:0000256" key="6">
    <source>
        <dbReference type="ARBA" id="ARBA00023136"/>
    </source>
</evidence>